<organism evidence="1 2">
    <name type="scientific">Suillus subaureus</name>
    <dbReference type="NCBI Taxonomy" id="48587"/>
    <lineage>
        <taxon>Eukaryota</taxon>
        <taxon>Fungi</taxon>
        <taxon>Dikarya</taxon>
        <taxon>Basidiomycota</taxon>
        <taxon>Agaricomycotina</taxon>
        <taxon>Agaricomycetes</taxon>
        <taxon>Agaricomycetidae</taxon>
        <taxon>Boletales</taxon>
        <taxon>Suillineae</taxon>
        <taxon>Suillaceae</taxon>
        <taxon>Suillus</taxon>
    </lineage>
</organism>
<gene>
    <name evidence="1" type="ORF">BJ212DRAFT_1280723</name>
</gene>
<sequence length="162" mass="18237">DFHCNKQAILNTEAQQGKSSTKDNFFIPKLELMQSFTCAIFHVGSLMQWIADVLECLLITHCKHPFECTSCQQDFILQIAHILDREETIQLFDLYTLLSSSSMPGQDPLINAVIKEDEEITSMETDPTLAWVSNVNPATQLSLQGPCPIHNHFLKGILSDNT</sequence>
<dbReference type="AlphaFoldDB" id="A0A9P7E0Z7"/>
<reference evidence="1" key="1">
    <citation type="journal article" date="2020" name="New Phytol.">
        <title>Comparative genomics reveals dynamic genome evolution in host specialist ectomycorrhizal fungi.</title>
        <authorList>
            <person name="Lofgren L.A."/>
            <person name="Nguyen N.H."/>
            <person name="Vilgalys R."/>
            <person name="Ruytinx J."/>
            <person name="Liao H.L."/>
            <person name="Branco S."/>
            <person name="Kuo A."/>
            <person name="LaButti K."/>
            <person name="Lipzen A."/>
            <person name="Andreopoulos W."/>
            <person name="Pangilinan J."/>
            <person name="Riley R."/>
            <person name="Hundley H."/>
            <person name="Na H."/>
            <person name="Barry K."/>
            <person name="Grigoriev I.V."/>
            <person name="Stajich J.E."/>
            <person name="Kennedy P.G."/>
        </authorList>
    </citation>
    <scope>NUCLEOTIDE SEQUENCE</scope>
    <source>
        <strain evidence="1">MN1</strain>
    </source>
</reference>
<accession>A0A9P7E0Z7</accession>
<dbReference type="OrthoDB" id="2688098at2759"/>
<evidence type="ECO:0000313" key="2">
    <source>
        <dbReference type="Proteomes" id="UP000807769"/>
    </source>
</evidence>
<comment type="caution">
    <text evidence="1">The sequence shown here is derived from an EMBL/GenBank/DDBJ whole genome shotgun (WGS) entry which is preliminary data.</text>
</comment>
<evidence type="ECO:0000313" key="1">
    <source>
        <dbReference type="EMBL" id="KAG1808440.1"/>
    </source>
</evidence>
<dbReference type="RefSeq" id="XP_041188655.1">
    <property type="nucleotide sequence ID" value="XM_041331571.1"/>
</dbReference>
<feature type="non-terminal residue" evidence="1">
    <location>
        <position position="1"/>
    </location>
</feature>
<proteinExistence type="predicted"/>
<dbReference type="Proteomes" id="UP000807769">
    <property type="component" value="Unassembled WGS sequence"/>
</dbReference>
<protein>
    <submittedName>
        <fullName evidence="1">Uncharacterized protein</fullName>
    </submittedName>
</protein>
<keyword evidence="2" id="KW-1185">Reference proteome</keyword>
<dbReference type="GeneID" id="64625588"/>
<dbReference type="EMBL" id="JABBWG010000038">
    <property type="protein sequence ID" value="KAG1808440.1"/>
    <property type="molecule type" value="Genomic_DNA"/>
</dbReference>
<name>A0A9P7E0Z7_9AGAM</name>